<name>A0AAU9J7V4_9CILI</name>
<proteinExistence type="predicted"/>
<comment type="caution">
    <text evidence="2">The sequence shown here is derived from an EMBL/GenBank/DDBJ whole genome shotgun (WGS) entry which is preliminary data.</text>
</comment>
<sequence length="313" mass="34599">MVNKLISTFVVLFALASSMPADLEVKQILTGEYDGFKTFINSFMDGYTGTTFNLPATCFSQDQQNTLNQNIVSLFFSILQFKKAAVATNAKAFLDNFATYSYGCGLNEITENWVADIKAKSEFWILANFVESEKEIVAAMHQAYVYLGEEKWSQAGQSFGVAMSHMVPAPTSSLQSGRPMYMNFFNGFLLGLQKNPLVPSACYLDLTDLFQYTENVATDIKQMLAFNMIGFAAFSSDYVRFVENVGYANSDCDFTYLATFLTENGFEIILNNYLASGSTTKTLSETIADCSSNYNECGQAAGTLVQTLLGWGI</sequence>
<feature type="signal peptide" evidence="1">
    <location>
        <begin position="1"/>
        <end position="18"/>
    </location>
</feature>
<keyword evidence="3" id="KW-1185">Reference proteome</keyword>
<dbReference type="AlphaFoldDB" id="A0AAU9J7V4"/>
<accession>A0AAU9J7V4</accession>
<evidence type="ECO:0000313" key="2">
    <source>
        <dbReference type="EMBL" id="CAG9321431.1"/>
    </source>
</evidence>
<feature type="chain" id="PRO_5043459890" evidence="1">
    <location>
        <begin position="19"/>
        <end position="313"/>
    </location>
</feature>
<reference evidence="2" key="1">
    <citation type="submission" date="2021-09" db="EMBL/GenBank/DDBJ databases">
        <authorList>
            <consortium name="AG Swart"/>
            <person name="Singh M."/>
            <person name="Singh A."/>
            <person name="Seah K."/>
            <person name="Emmerich C."/>
        </authorList>
    </citation>
    <scope>NUCLEOTIDE SEQUENCE</scope>
    <source>
        <strain evidence="2">ATCC30299</strain>
    </source>
</reference>
<dbReference type="EMBL" id="CAJZBQ010000028">
    <property type="protein sequence ID" value="CAG9321431.1"/>
    <property type="molecule type" value="Genomic_DNA"/>
</dbReference>
<evidence type="ECO:0000256" key="1">
    <source>
        <dbReference type="SAM" id="SignalP"/>
    </source>
</evidence>
<gene>
    <name evidence="2" type="ORF">BSTOLATCC_MIC28713</name>
</gene>
<protein>
    <submittedName>
        <fullName evidence="2">Uncharacterized protein</fullName>
    </submittedName>
</protein>
<keyword evidence="1" id="KW-0732">Signal</keyword>
<evidence type="ECO:0000313" key="3">
    <source>
        <dbReference type="Proteomes" id="UP001162131"/>
    </source>
</evidence>
<organism evidence="2 3">
    <name type="scientific">Blepharisma stoltei</name>
    <dbReference type="NCBI Taxonomy" id="1481888"/>
    <lineage>
        <taxon>Eukaryota</taxon>
        <taxon>Sar</taxon>
        <taxon>Alveolata</taxon>
        <taxon>Ciliophora</taxon>
        <taxon>Postciliodesmatophora</taxon>
        <taxon>Heterotrichea</taxon>
        <taxon>Heterotrichida</taxon>
        <taxon>Blepharismidae</taxon>
        <taxon>Blepharisma</taxon>
    </lineage>
</organism>
<dbReference type="Proteomes" id="UP001162131">
    <property type="component" value="Unassembled WGS sequence"/>
</dbReference>